<evidence type="ECO:0000256" key="1">
    <source>
        <dbReference type="SAM" id="MobiDB-lite"/>
    </source>
</evidence>
<feature type="compositionally biased region" description="Basic residues" evidence="1">
    <location>
        <begin position="23"/>
        <end position="32"/>
    </location>
</feature>
<feature type="region of interest" description="Disordered" evidence="1">
    <location>
        <begin position="1"/>
        <end position="38"/>
    </location>
</feature>
<evidence type="ECO:0000313" key="2">
    <source>
        <dbReference type="EMBL" id="CAA9488731.1"/>
    </source>
</evidence>
<dbReference type="EMBL" id="CADCVQ010000057">
    <property type="protein sequence ID" value="CAA9488731.1"/>
    <property type="molecule type" value="Genomic_DNA"/>
</dbReference>
<keyword evidence="2" id="KW-0456">Lyase</keyword>
<feature type="compositionally biased region" description="Gly residues" evidence="1">
    <location>
        <begin position="86"/>
        <end position="97"/>
    </location>
</feature>
<organism evidence="2">
    <name type="scientific">uncultured Solirubrobacteraceae bacterium</name>
    <dbReference type="NCBI Taxonomy" id="1162706"/>
    <lineage>
        <taxon>Bacteria</taxon>
        <taxon>Bacillati</taxon>
        <taxon>Actinomycetota</taxon>
        <taxon>Thermoleophilia</taxon>
        <taxon>Solirubrobacterales</taxon>
        <taxon>Solirubrobacteraceae</taxon>
        <taxon>environmental samples</taxon>
    </lineage>
</organism>
<sequence>GLEARARGGSRLRRRSRQGLLHRAGRLQRRPRPTGQRRVALRAAHAAGLGLLDRDRHGDHRCAAGLCAGHAARRHRHRGGARPSRPGGGRGGRGPGLPVGPVRLLQRPRRQRLGGAADPAALI</sequence>
<feature type="non-terminal residue" evidence="2">
    <location>
        <position position="1"/>
    </location>
</feature>
<feature type="non-terminal residue" evidence="2">
    <location>
        <position position="123"/>
    </location>
</feature>
<dbReference type="GO" id="GO:0016829">
    <property type="term" value="F:lyase activity"/>
    <property type="evidence" value="ECO:0007669"/>
    <property type="project" value="UniProtKB-KW"/>
</dbReference>
<protein>
    <submittedName>
        <fullName evidence="2">Possible lyase</fullName>
    </submittedName>
</protein>
<name>A0A6J4S838_9ACTN</name>
<feature type="region of interest" description="Disordered" evidence="1">
    <location>
        <begin position="69"/>
        <end position="123"/>
    </location>
</feature>
<proteinExistence type="predicted"/>
<reference evidence="2" key="1">
    <citation type="submission" date="2020-02" db="EMBL/GenBank/DDBJ databases">
        <authorList>
            <person name="Meier V. D."/>
        </authorList>
    </citation>
    <scope>NUCLEOTIDE SEQUENCE</scope>
    <source>
        <strain evidence="2">AVDCRST_MAG67</strain>
    </source>
</reference>
<dbReference type="AlphaFoldDB" id="A0A6J4S838"/>
<accession>A0A6J4S838</accession>
<feature type="compositionally biased region" description="Basic residues" evidence="1">
    <location>
        <begin position="71"/>
        <end position="80"/>
    </location>
</feature>
<feature type="compositionally biased region" description="Basic residues" evidence="1">
    <location>
        <begin position="8"/>
        <end position="17"/>
    </location>
</feature>
<gene>
    <name evidence="2" type="ORF">AVDCRST_MAG67-1213</name>
</gene>